<dbReference type="GO" id="GO:0005886">
    <property type="term" value="C:plasma membrane"/>
    <property type="evidence" value="ECO:0007669"/>
    <property type="project" value="UniProtKB-SubCell"/>
</dbReference>
<dbReference type="InterPro" id="IPR017871">
    <property type="entry name" value="ABC_transporter-like_CS"/>
</dbReference>
<dbReference type="InterPro" id="IPR003593">
    <property type="entry name" value="AAA+_ATPase"/>
</dbReference>
<dbReference type="Proteomes" id="UP000439965">
    <property type="component" value="Unassembled WGS sequence"/>
</dbReference>
<dbReference type="AlphaFoldDB" id="A0A1L8TSQ3"/>
<proteinExistence type="inferred from homology"/>
<dbReference type="CDD" id="cd03255">
    <property type="entry name" value="ABC_MJ0796_LolCDE_FtsE"/>
    <property type="match status" value="1"/>
</dbReference>
<protein>
    <recommendedName>
        <fullName evidence="10">Putative hemin import ATP-binding protein HrtA</fullName>
    </recommendedName>
</protein>
<evidence type="ECO:0000256" key="7">
    <source>
        <dbReference type="ARBA" id="ARBA00022970"/>
    </source>
</evidence>
<dbReference type="GeneID" id="93222881"/>
<dbReference type="SUPFAM" id="SSF52540">
    <property type="entry name" value="P-loop containing nucleoside triphosphate hydrolases"/>
    <property type="match status" value="1"/>
</dbReference>
<comment type="similarity">
    <text evidence="9">Belongs to the ABC transporter superfamily. HrtA family.</text>
</comment>
<evidence type="ECO:0000256" key="2">
    <source>
        <dbReference type="ARBA" id="ARBA00011131"/>
    </source>
</evidence>
<dbReference type="FunFam" id="3.40.50.300:FF:000032">
    <property type="entry name" value="Export ABC transporter ATP-binding protein"/>
    <property type="match status" value="1"/>
</dbReference>
<dbReference type="EMBL" id="WVTI01000020">
    <property type="protein sequence ID" value="MXS27376.1"/>
    <property type="molecule type" value="Genomic_DNA"/>
</dbReference>
<keyword evidence="15" id="KW-0378">Hydrolase</keyword>
<evidence type="ECO:0000256" key="4">
    <source>
        <dbReference type="ARBA" id="ARBA00022475"/>
    </source>
</evidence>
<evidence type="ECO:0000313" key="15">
    <source>
        <dbReference type="EMBL" id="STD83486.1"/>
    </source>
</evidence>
<evidence type="ECO:0000313" key="16">
    <source>
        <dbReference type="Proteomes" id="UP000254807"/>
    </source>
</evidence>
<gene>
    <name evidence="15" type="primary">lolD_4</name>
    <name evidence="14" type="ORF">GTI89_15050</name>
    <name evidence="15" type="ORF">NCTC12360_01953</name>
    <name evidence="13" type="ORF">P7E30_17240</name>
</gene>
<keyword evidence="7" id="KW-0029">Amino-acid transport</keyword>
<keyword evidence="6 15" id="KW-0067">ATP-binding</keyword>
<keyword evidence="4" id="KW-1003">Cell membrane</keyword>
<dbReference type="PANTHER" id="PTHR24220">
    <property type="entry name" value="IMPORT ATP-BINDING PROTEIN"/>
    <property type="match status" value="1"/>
</dbReference>
<comment type="subcellular location">
    <subcellularLocation>
        <location evidence="1">Cell membrane</location>
        <topology evidence="1">Peripheral membrane protein</topology>
    </subcellularLocation>
</comment>
<keyword evidence="3" id="KW-0813">Transport</keyword>
<evidence type="ECO:0000313" key="14">
    <source>
        <dbReference type="EMBL" id="MXS27376.1"/>
    </source>
</evidence>
<keyword evidence="8" id="KW-0472">Membrane</keyword>
<dbReference type="SMART" id="SM00382">
    <property type="entry name" value="AAA"/>
    <property type="match status" value="1"/>
</dbReference>
<comment type="subunit">
    <text evidence="2">The complex is composed of two ATP-binding proteins (HrtA), two transmembrane proteins (HrtB) and a solute-binding protein.</text>
</comment>
<evidence type="ECO:0000256" key="11">
    <source>
        <dbReference type="ARBA" id="ARBA00024721"/>
    </source>
</evidence>
<evidence type="ECO:0000313" key="13">
    <source>
        <dbReference type="EMBL" id="MDT2691921.1"/>
    </source>
</evidence>
<evidence type="ECO:0000256" key="6">
    <source>
        <dbReference type="ARBA" id="ARBA00022840"/>
    </source>
</evidence>
<keyword evidence="16" id="KW-1185">Reference proteome</keyword>
<dbReference type="InterPro" id="IPR027417">
    <property type="entry name" value="P-loop_NTPase"/>
</dbReference>
<dbReference type="Proteomes" id="UP000254807">
    <property type="component" value="Unassembled WGS sequence"/>
</dbReference>
<dbReference type="EMBL" id="UFYW01000001">
    <property type="protein sequence ID" value="STD83486.1"/>
    <property type="molecule type" value="Genomic_DNA"/>
</dbReference>
<dbReference type="GO" id="GO:0005524">
    <property type="term" value="F:ATP binding"/>
    <property type="evidence" value="ECO:0007669"/>
    <property type="project" value="UniProtKB-KW"/>
</dbReference>
<dbReference type="GO" id="GO:0006865">
    <property type="term" value="P:amino acid transport"/>
    <property type="evidence" value="ECO:0007669"/>
    <property type="project" value="UniProtKB-KW"/>
</dbReference>
<dbReference type="RefSeq" id="WP_003129297.1">
    <property type="nucleotide sequence ID" value="NZ_BTSN01000015.1"/>
</dbReference>
<evidence type="ECO:0000256" key="3">
    <source>
        <dbReference type="ARBA" id="ARBA00022448"/>
    </source>
</evidence>
<dbReference type="PROSITE" id="PS00211">
    <property type="entry name" value="ABC_TRANSPORTER_1"/>
    <property type="match status" value="1"/>
</dbReference>
<dbReference type="InterPro" id="IPR015854">
    <property type="entry name" value="ABC_transpr_LolD-like"/>
</dbReference>
<evidence type="ECO:0000256" key="5">
    <source>
        <dbReference type="ARBA" id="ARBA00022741"/>
    </source>
</evidence>
<sequence length="235" mass="26016">MAQTVLSMEHITKTFGSGHTAVTALKGIDFSVTAGEFVSIIGPSGSGKSTFLTIAGGLQRPSEGKIIIGQQDFTDLPDKKRSAARFKEIGFILQSSNLVPFLKVSEQFEFVNKLNKDNQKEAASLLRSLDIWELRNKFPKELSGGERQRVAIARALFNDPSLILADEPTASLDSEHAFDVVKLLAKEAHEKQKAIIMVTHDPRMTQWSDRVYRMQDGLLVEESINPHTSSKTSEE</sequence>
<comment type="function">
    <text evidence="11">Part of the ABC transporter complex hrt involved in hemin import. Responsible for energy coupling to the transport system.</text>
</comment>
<reference evidence="14 17" key="2">
    <citation type="submission" date="2019-04" db="EMBL/GenBank/DDBJ databases">
        <title>Step-wise assembly of the neonatal virome modulated by breast feeding.</title>
        <authorList>
            <person name="Liang G."/>
            <person name="Bushman F."/>
        </authorList>
    </citation>
    <scope>NUCLEOTIDE SEQUENCE [LARGE SCALE GENOMIC DNA]</scope>
    <source>
        <strain evidence="14 17">E3404</strain>
    </source>
</reference>
<dbReference type="Proteomes" id="UP001183682">
    <property type="component" value="Unassembled WGS sequence"/>
</dbReference>
<feature type="domain" description="ABC transporter" evidence="12">
    <location>
        <begin position="6"/>
        <end position="235"/>
    </location>
</feature>
<evidence type="ECO:0000313" key="17">
    <source>
        <dbReference type="Proteomes" id="UP000439965"/>
    </source>
</evidence>
<evidence type="ECO:0000256" key="10">
    <source>
        <dbReference type="ARBA" id="ARBA00024432"/>
    </source>
</evidence>
<dbReference type="Gene3D" id="3.40.50.300">
    <property type="entry name" value="P-loop containing nucleotide triphosphate hydrolases"/>
    <property type="match status" value="1"/>
</dbReference>
<dbReference type="GO" id="GO:0098796">
    <property type="term" value="C:membrane protein complex"/>
    <property type="evidence" value="ECO:0007669"/>
    <property type="project" value="UniProtKB-ARBA"/>
</dbReference>
<organism evidence="15 16">
    <name type="scientific">Enterococcus gallinarum</name>
    <dbReference type="NCBI Taxonomy" id="1353"/>
    <lineage>
        <taxon>Bacteria</taxon>
        <taxon>Bacillati</taxon>
        <taxon>Bacillota</taxon>
        <taxon>Bacilli</taxon>
        <taxon>Lactobacillales</taxon>
        <taxon>Enterococcaceae</taxon>
        <taxon>Enterococcus</taxon>
    </lineage>
</organism>
<keyword evidence="5" id="KW-0547">Nucleotide-binding</keyword>
<evidence type="ECO:0000256" key="9">
    <source>
        <dbReference type="ARBA" id="ARBA00024359"/>
    </source>
</evidence>
<dbReference type="GO" id="GO:0016887">
    <property type="term" value="F:ATP hydrolysis activity"/>
    <property type="evidence" value="ECO:0007669"/>
    <property type="project" value="InterPro"/>
</dbReference>
<reference evidence="15 16" key="1">
    <citation type="submission" date="2018-06" db="EMBL/GenBank/DDBJ databases">
        <authorList>
            <consortium name="Pathogen Informatics"/>
            <person name="Doyle S."/>
        </authorList>
    </citation>
    <scope>NUCLEOTIDE SEQUENCE [LARGE SCALE GENOMIC DNA]</scope>
    <source>
        <strain evidence="15 16">NCTC12360</strain>
    </source>
</reference>
<evidence type="ECO:0000259" key="12">
    <source>
        <dbReference type="PROSITE" id="PS50893"/>
    </source>
</evidence>
<name>A0A1L8TSQ3_ENTGA</name>
<reference evidence="13" key="3">
    <citation type="submission" date="2023-03" db="EMBL/GenBank/DDBJ databases">
        <authorList>
            <person name="Shen W."/>
            <person name="Cai J."/>
        </authorList>
    </citation>
    <scope>NUCLEOTIDE SEQUENCE</scope>
    <source>
        <strain evidence="13">K69-2</strain>
    </source>
</reference>
<dbReference type="EMBL" id="JARPZN010000024">
    <property type="protein sequence ID" value="MDT2691921.1"/>
    <property type="molecule type" value="Genomic_DNA"/>
</dbReference>
<evidence type="ECO:0000256" key="1">
    <source>
        <dbReference type="ARBA" id="ARBA00004202"/>
    </source>
</evidence>
<dbReference type="PROSITE" id="PS50893">
    <property type="entry name" value="ABC_TRANSPORTER_2"/>
    <property type="match status" value="1"/>
</dbReference>
<dbReference type="OrthoDB" id="9791546at2"/>
<evidence type="ECO:0000256" key="8">
    <source>
        <dbReference type="ARBA" id="ARBA00023136"/>
    </source>
</evidence>
<accession>A0A1L8TSQ3</accession>
<dbReference type="InterPro" id="IPR003439">
    <property type="entry name" value="ABC_transporter-like_ATP-bd"/>
</dbReference>
<dbReference type="InterPro" id="IPR017911">
    <property type="entry name" value="MacB-like_ATP-bd"/>
</dbReference>
<dbReference type="GO" id="GO:0022857">
    <property type="term" value="F:transmembrane transporter activity"/>
    <property type="evidence" value="ECO:0007669"/>
    <property type="project" value="TreeGrafter"/>
</dbReference>
<dbReference type="PANTHER" id="PTHR24220:SF666">
    <property type="entry name" value="HEMIN IMPORT ATP-BINDING PROTEIN HRTA-RELATED"/>
    <property type="match status" value="1"/>
</dbReference>
<dbReference type="Pfam" id="PF00005">
    <property type="entry name" value="ABC_tran"/>
    <property type="match status" value="1"/>
</dbReference>